<feature type="transmembrane region" description="Helical" evidence="1">
    <location>
        <begin position="12"/>
        <end position="34"/>
    </location>
</feature>
<evidence type="ECO:0000313" key="2">
    <source>
        <dbReference type="EMBL" id="QBD77512.1"/>
    </source>
</evidence>
<dbReference type="RefSeq" id="WP_129888568.1">
    <property type="nucleotide sequence ID" value="NZ_CP035758.1"/>
</dbReference>
<accession>A0A4P6JQS7</accession>
<keyword evidence="1" id="KW-0472">Membrane</keyword>
<keyword evidence="1" id="KW-0812">Transmembrane</keyword>
<dbReference type="InterPro" id="IPR050490">
    <property type="entry name" value="Bact_solute-bd_prot1"/>
</dbReference>
<dbReference type="Pfam" id="PF01547">
    <property type="entry name" value="SBP_bac_1"/>
    <property type="match status" value="1"/>
</dbReference>
<dbReference type="Gene3D" id="3.40.190.10">
    <property type="entry name" value="Periplasmic binding protein-like II"/>
    <property type="match status" value="1"/>
</dbReference>
<organism evidence="2 3">
    <name type="scientific">Ktedonosporobacter rubrisoli</name>
    <dbReference type="NCBI Taxonomy" id="2509675"/>
    <lineage>
        <taxon>Bacteria</taxon>
        <taxon>Bacillati</taxon>
        <taxon>Chloroflexota</taxon>
        <taxon>Ktedonobacteria</taxon>
        <taxon>Ktedonobacterales</taxon>
        <taxon>Ktedonosporobacteraceae</taxon>
        <taxon>Ktedonosporobacter</taxon>
    </lineage>
</organism>
<dbReference type="SUPFAM" id="SSF53850">
    <property type="entry name" value="Periplasmic binding protein-like II"/>
    <property type="match status" value="1"/>
</dbReference>
<dbReference type="InterPro" id="IPR006059">
    <property type="entry name" value="SBP"/>
</dbReference>
<evidence type="ECO:0000313" key="3">
    <source>
        <dbReference type="Proteomes" id="UP000290365"/>
    </source>
</evidence>
<proteinExistence type="predicted"/>
<sequence length="429" mass="48077">MTKLLCSGKRRPLPLSTLALVGMLCSSLLFSFMLSACGGDGANGKIHLTIWYWNRSIDDKLLAQVSKQFPNVVLIPEKITDYDNKVRTAMAGHKGVPDIIAINSNIATYFPDEDQFVDLNTLGAEEIKSEYLPWKWNLGTTPDHRQIAIPMDTGPTALFYRADIFAKAGLPTDPQAVSERFKTWDEYLQAAPKIAEATQNKSFLFDDIYNVYEMQLMANKEHYFTPSGQYIGDQPEIRRFWNMAVQAGQAEGGTARAVEDWNQAMNNGRAVSFVGAVWNKQILADAAPDTAGKWRIARAPGGDGNYGGSFLTISKNCEHPKEAFEVIKWLQSPENQLFAYKDIQLFPSAIRALDDPSLNQPESFFGGQRTTQIFAAAAKNVPLFYTGPNDTKTDNFIYQELENIQLNHKNPDQAWQDAQRSIQRNIQLS</sequence>
<evidence type="ECO:0000256" key="1">
    <source>
        <dbReference type="SAM" id="Phobius"/>
    </source>
</evidence>
<dbReference type="PANTHER" id="PTHR43649:SF32">
    <property type="entry name" value="SUGAR BINDING SECRETED PROTEIN"/>
    <property type="match status" value="1"/>
</dbReference>
<reference evidence="2 3" key="1">
    <citation type="submission" date="2019-01" db="EMBL/GenBank/DDBJ databases">
        <title>Ktedonosporobacter rubrisoli SCAWS-G2.</title>
        <authorList>
            <person name="Huang Y."/>
            <person name="Yan B."/>
        </authorList>
    </citation>
    <scope>NUCLEOTIDE SEQUENCE [LARGE SCALE GENOMIC DNA]</scope>
    <source>
        <strain evidence="2 3">SCAWS-G2</strain>
    </source>
</reference>
<name>A0A4P6JQS7_KTERU</name>
<dbReference type="KEGG" id="kbs:EPA93_16550"/>
<keyword evidence="1" id="KW-1133">Transmembrane helix</keyword>
<keyword evidence="3" id="KW-1185">Reference proteome</keyword>
<protein>
    <submittedName>
        <fullName evidence="2">Extracellular solute-binding protein</fullName>
    </submittedName>
</protein>
<dbReference type="Proteomes" id="UP000290365">
    <property type="component" value="Chromosome"/>
</dbReference>
<dbReference type="AlphaFoldDB" id="A0A4P6JQS7"/>
<dbReference type="EMBL" id="CP035758">
    <property type="protein sequence ID" value="QBD77512.1"/>
    <property type="molecule type" value="Genomic_DNA"/>
</dbReference>
<dbReference type="OrthoDB" id="9768630at2"/>
<dbReference type="PANTHER" id="PTHR43649">
    <property type="entry name" value="ARABINOSE-BINDING PROTEIN-RELATED"/>
    <property type="match status" value="1"/>
</dbReference>
<gene>
    <name evidence="2" type="ORF">EPA93_16550</name>
</gene>